<sequence>MLITTQQYLKNNGEQLRRSILDDKFHINPVRIVEILKEYGKQTEKLLIEICLFKNQANIDAMDLVLIISWGLHTMSTYHFYTPTFMTKTLCASLELLKKPASLNIKR</sequence>
<accession>A0A0P8YDB9</accession>
<evidence type="ECO:0000313" key="2">
    <source>
        <dbReference type="Proteomes" id="UP000050326"/>
    </source>
</evidence>
<dbReference type="Proteomes" id="UP000050326">
    <property type="component" value="Unassembled WGS sequence"/>
</dbReference>
<keyword evidence="2" id="KW-1185">Reference proteome</keyword>
<proteinExistence type="predicted"/>
<name>A0A0P8YDB9_9CLOT</name>
<organism evidence="1 2">
    <name type="scientific">Oxobacter pfennigii</name>
    <dbReference type="NCBI Taxonomy" id="36849"/>
    <lineage>
        <taxon>Bacteria</taxon>
        <taxon>Bacillati</taxon>
        <taxon>Bacillota</taxon>
        <taxon>Clostridia</taxon>
        <taxon>Eubacteriales</taxon>
        <taxon>Clostridiaceae</taxon>
        <taxon>Oxobacter</taxon>
    </lineage>
</organism>
<reference evidence="1 2" key="1">
    <citation type="submission" date="2015-09" db="EMBL/GenBank/DDBJ databases">
        <title>Genome sequence of Oxobacter pfennigii DSM 3222.</title>
        <authorList>
            <person name="Poehlein A."/>
            <person name="Bengelsdorf F.R."/>
            <person name="Schiel-Bengelsdorf B."/>
            <person name="Duerre P."/>
            <person name="Daniel R."/>
        </authorList>
    </citation>
    <scope>NUCLEOTIDE SEQUENCE [LARGE SCALE GENOMIC DNA]</scope>
    <source>
        <strain evidence="1 2">DSM 3222</strain>
    </source>
</reference>
<protein>
    <submittedName>
        <fullName evidence="1">Uncharacterized protein</fullName>
    </submittedName>
</protein>
<dbReference type="EMBL" id="LKET01000026">
    <property type="protein sequence ID" value="KPU45236.1"/>
    <property type="molecule type" value="Genomic_DNA"/>
</dbReference>
<comment type="caution">
    <text evidence="1">The sequence shown here is derived from an EMBL/GenBank/DDBJ whole genome shotgun (WGS) entry which is preliminary data.</text>
</comment>
<gene>
    <name evidence="1" type="ORF">OXPF_11270</name>
</gene>
<evidence type="ECO:0000313" key="1">
    <source>
        <dbReference type="EMBL" id="KPU45236.1"/>
    </source>
</evidence>
<dbReference type="AlphaFoldDB" id="A0A0P8YDB9"/>